<dbReference type="EMBL" id="JAPQFL010000003">
    <property type="protein sequence ID" value="MDD9327878.1"/>
    <property type="molecule type" value="Genomic_DNA"/>
</dbReference>
<evidence type="ECO:0000313" key="3">
    <source>
        <dbReference type="EMBL" id="MDD9327878.1"/>
    </source>
</evidence>
<dbReference type="EMBL" id="CP146598">
    <property type="protein sequence ID" value="WWY02373.1"/>
    <property type="molecule type" value="Genomic_DNA"/>
</dbReference>
<organism evidence="3">
    <name type="scientific">Neisseria leonii</name>
    <dbReference type="NCBI Taxonomy" id="2995413"/>
    <lineage>
        <taxon>Bacteria</taxon>
        <taxon>Pseudomonadati</taxon>
        <taxon>Pseudomonadota</taxon>
        <taxon>Betaproteobacteria</taxon>
        <taxon>Neisseriales</taxon>
        <taxon>Neisseriaceae</taxon>
        <taxon>Neisseria</taxon>
    </lineage>
</organism>
<comment type="similarity">
    <text evidence="1">Belongs to the ComF/GntX family.</text>
</comment>
<dbReference type="Pfam" id="PF00156">
    <property type="entry name" value="Pribosyltran"/>
    <property type="match status" value="1"/>
</dbReference>
<proteinExistence type="inferred from homology"/>
<dbReference type="CDD" id="cd06223">
    <property type="entry name" value="PRTases_typeI"/>
    <property type="match status" value="1"/>
</dbReference>
<evidence type="ECO:0000256" key="1">
    <source>
        <dbReference type="ARBA" id="ARBA00008007"/>
    </source>
</evidence>
<dbReference type="PANTHER" id="PTHR47505:SF1">
    <property type="entry name" value="DNA UTILIZATION PROTEIN YHGH"/>
    <property type="match status" value="1"/>
</dbReference>
<protein>
    <submittedName>
        <fullName evidence="3">Phosphoribosyltransferase family protein</fullName>
    </submittedName>
</protein>
<sequence length="237" mass="25747">MFSASFRQRFAAARNCLLCHDSRAGCAVCTACLADLRRLARPAAQFCPQCGGRGNGSTPCGSCQKKPPPLAHLHASFFYEPPLAGILHQYKHLGKIDLAAALCGMMLACPPAHLAASPPDAVLAMPLSRTRRIERGFNQCDLLAEAVSRRFSLPLLPHGAVFRRPAPPQSTLPYTERRKNVRGIFRAEPNVKNRKILIIDDVFTSGSTIFELARTLRQAGAAEISGWVLAQAGMQKS</sequence>
<dbReference type="SUPFAM" id="SSF53271">
    <property type="entry name" value="PRTase-like"/>
    <property type="match status" value="1"/>
</dbReference>
<reference evidence="4" key="2">
    <citation type="submission" date="2024-02" db="EMBL/GenBank/DDBJ databases">
        <title>Neisseria leonii sp. nov.</title>
        <authorList>
            <person name="Boutroux M."/>
            <person name="Favre-Rochex S."/>
            <person name="Gorgette O."/>
            <person name="Touak G."/>
            <person name="Muhle E."/>
            <person name="Chesneau O."/>
            <person name="Clermont D."/>
            <person name="Rahi P."/>
        </authorList>
    </citation>
    <scope>NUCLEOTIDE SEQUENCE</scope>
    <source>
        <strain evidence="4">51.81</strain>
    </source>
</reference>
<keyword evidence="5" id="KW-1185">Reference proteome</keyword>
<dbReference type="Gene3D" id="3.40.50.2020">
    <property type="match status" value="1"/>
</dbReference>
<accession>A0A9X4E995</accession>
<dbReference type="GO" id="GO:0016757">
    <property type="term" value="F:glycosyltransferase activity"/>
    <property type="evidence" value="ECO:0007669"/>
    <property type="project" value="UniProtKB-KW"/>
</dbReference>
<dbReference type="AlphaFoldDB" id="A0A9X4E995"/>
<feature type="domain" description="Phosphoribosyltransferase" evidence="2">
    <location>
        <begin position="142"/>
        <end position="230"/>
    </location>
</feature>
<gene>
    <name evidence="3" type="ORF">ORY91_001292</name>
    <name evidence="4" type="ORF">V9W64_06480</name>
</gene>
<keyword evidence="3" id="KW-0328">Glycosyltransferase</keyword>
<dbReference type="InterPro" id="IPR051910">
    <property type="entry name" value="ComF/GntX_DNA_util-trans"/>
</dbReference>
<name>A0A9X4E995_9NEIS</name>
<dbReference type="InterPro" id="IPR029057">
    <property type="entry name" value="PRTase-like"/>
</dbReference>
<evidence type="ECO:0000313" key="4">
    <source>
        <dbReference type="EMBL" id="WWY02373.1"/>
    </source>
</evidence>
<evidence type="ECO:0000313" key="5">
    <source>
        <dbReference type="Proteomes" id="UP001149607"/>
    </source>
</evidence>
<dbReference type="RefSeq" id="WP_274585041.1">
    <property type="nucleotide sequence ID" value="NZ_CP146598.1"/>
</dbReference>
<dbReference type="InterPro" id="IPR000836">
    <property type="entry name" value="PRTase_dom"/>
</dbReference>
<dbReference type="PANTHER" id="PTHR47505">
    <property type="entry name" value="DNA UTILIZATION PROTEIN YHGH"/>
    <property type="match status" value="1"/>
</dbReference>
<dbReference type="Proteomes" id="UP001149607">
    <property type="component" value="Chromosome"/>
</dbReference>
<evidence type="ECO:0000259" key="2">
    <source>
        <dbReference type="Pfam" id="PF00156"/>
    </source>
</evidence>
<reference evidence="3" key="1">
    <citation type="submission" date="2022-10" db="EMBL/GenBank/DDBJ databases">
        <authorList>
            <person name="Boutroux M."/>
        </authorList>
    </citation>
    <scope>NUCLEOTIDE SEQUENCE</scope>
    <source>
        <strain evidence="3">51.81</strain>
    </source>
</reference>
<keyword evidence="3" id="KW-0808">Transferase</keyword>